<dbReference type="AlphaFoldDB" id="A0A0K2UTC4"/>
<evidence type="ECO:0000313" key="1">
    <source>
        <dbReference type="EMBL" id="CDW41147.1"/>
    </source>
</evidence>
<reference evidence="1" key="1">
    <citation type="submission" date="2014-05" db="EMBL/GenBank/DDBJ databases">
        <authorList>
            <person name="Chronopoulou M."/>
        </authorList>
    </citation>
    <scope>NUCLEOTIDE SEQUENCE</scope>
    <source>
        <tissue evidence="1">Whole organism</tissue>
    </source>
</reference>
<proteinExistence type="predicted"/>
<organism evidence="1">
    <name type="scientific">Lepeophtheirus salmonis</name>
    <name type="common">Salmon louse</name>
    <name type="synonym">Caligus salmonis</name>
    <dbReference type="NCBI Taxonomy" id="72036"/>
    <lineage>
        <taxon>Eukaryota</taxon>
        <taxon>Metazoa</taxon>
        <taxon>Ecdysozoa</taxon>
        <taxon>Arthropoda</taxon>
        <taxon>Crustacea</taxon>
        <taxon>Multicrustacea</taxon>
        <taxon>Hexanauplia</taxon>
        <taxon>Copepoda</taxon>
        <taxon>Siphonostomatoida</taxon>
        <taxon>Caligidae</taxon>
        <taxon>Lepeophtheirus</taxon>
    </lineage>
</organism>
<name>A0A0K2UTC4_LEPSM</name>
<protein>
    <submittedName>
        <fullName evidence="1">Uncharacterized protein</fullName>
    </submittedName>
</protein>
<feature type="non-terminal residue" evidence="1">
    <location>
        <position position="1"/>
    </location>
</feature>
<accession>A0A0K2UTC4</accession>
<sequence length="55" mass="6431">ERSFGLSLLEVFKKEEIKLSHVIKDQILLVLGLVCRAELEQTDIELYRTVEFIPK</sequence>
<dbReference type="EMBL" id="HACA01023786">
    <property type="protein sequence ID" value="CDW41147.1"/>
    <property type="molecule type" value="Transcribed_RNA"/>
</dbReference>